<dbReference type="Gene3D" id="1.25.40.10">
    <property type="entry name" value="Tetratricopeptide repeat domain"/>
    <property type="match status" value="1"/>
</dbReference>
<dbReference type="AlphaFoldDB" id="A0A8W8J6E7"/>
<organism evidence="1 2">
    <name type="scientific">Magallana gigas</name>
    <name type="common">Pacific oyster</name>
    <name type="synonym">Crassostrea gigas</name>
    <dbReference type="NCBI Taxonomy" id="29159"/>
    <lineage>
        <taxon>Eukaryota</taxon>
        <taxon>Metazoa</taxon>
        <taxon>Spiralia</taxon>
        <taxon>Lophotrochozoa</taxon>
        <taxon>Mollusca</taxon>
        <taxon>Bivalvia</taxon>
        <taxon>Autobranchia</taxon>
        <taxon>Pteriomorphia</taxon>
        <taxon>Ostreida</taxon>
        <taxon>Ostreoidea</taxon>
        <taxon>Ostreidae</taxon>
        <taxon>Magallana</taxon>
    </lineage>
</organism>
<evidence type="ECO:0000313" key="1">
    <source>
        <dbReference type="EnsemblMetazoa" id="G17258.3:cds"/>
    </source>
</evidence>
<dbReference type="InterPro" id="IPR011990">
    <property type="entry name" value="TPR-like_helical_dom_sf"/>
</dbReference>
<reference evidence="1" key="1">
    <citation type="submission" date="2022-08" db="UniProtKB">
        <authorList>
            <consortium name="EnsemblMetazoa"/>
        </authorList>
    </citation>
    <scope>IDENTIFICATION</scope>
    <source>
        <strain evidence="1">05x7-T-G4-1.051#20</strain>
    </source>
</reference>
<protein>
    <recommendedName>
        <fullName evidence="3">Pre-mRNA-processing factor 39</fullName>
    </recommendedName>
</protein>
<dbReference type="EnsemblMetazoa" id="G17258.3">
    <property type="protein sequence ID" value="G17258.3:cds"/>
    <property type="gene ID" value="G17258"/>
</dbReference>
<keyword evidence="2" id="KW-1185">Reference proteome</keyword>
<dbReference type="SUPFAM" id="SSF48452">
    <property type="entry name" value="TPR-like"/>
    <property type="match status" value="1"/>
</dbReference>
<name>A0A8W8J6E7_MAGGI</name>
<sequence length="121" mass="14121">MPLNVELLLRVCQEVIQRENFYQAKSLCTTAVIEKLANPALWKMAISLSLKLENIAETRRLFHKAVQFHPYHVTFWKDFLLFEVTHGSCTMVPRIQKRCQELGVEIEEFSQFLTNYSKASS</sequence>
<evidence type="ECO:0000313" key="2">
    <source>
        <dbReference type="Proteomes" id="UP000005408"/>
    </source>
</evidence>
<accession>A0A8W8J6E7</accession>
<dbReference type="Proteomes" id="UP000005408">
    <property type="component" value="Unassembled WGS sequence"/>
</dbReference>
<evidence type="ECO:0008006" key="3">
    <source>
        <dbReference type="Google" id="ProtNLM"/>
    </source>
</evidence>
<proteinExistence type="predicted"/>